<dbReference type="EnsemblPlants" id="AET5Gv20020700.1">
    <property type="protein sequence ID" value="AET5Gv20020700.1"/>
    <property type="gene ID" value="AET5Gv20020700"/>
</dbReference>
<feature type="region of interest" description="Disordered" evidence="1">
    <location>
        <begin position="263"/>
        <end position="301"/>
    </location>
</feature>
<feature type="region of interest" description="Disordered" evidence="1">
    <location>
        <begin position="170"/>
        <end position="207"/>
    </location>
</feature>
<protein>
    <submittedName>
        <fullName evidence="2">Uncharacterized protein</fullName>
    </submittedName>
</protein>
<reference evidence="3" key="1">
    <citation type="journal article" date="2014" name="Science">
        <title>Ancient hybridizations among the ancestral genomes of bread wheat.</title>
        <authorList>
            <consortium name="International Wheat Genome Sequencing Consortium,"/>
            <person name="Marcussen T."/>
            <person name="Sandve S.R."/>
            <person name="Heier L."/>
            <person name="Spannagl M."/>
            <person name="Pfeifer M."/>
            <person name="Jakobsen K.S."/>
            <person name="Wulff B.B."/>
            <person name="Steuernagel B."/>
            <person name="Mayer K.F."/>
            <person name="Olsen O.A."/>
        </authorList>
    </citation>
    <scope>NUCLEOTIDE SEQUENCE [LARGE SCALE GENOMIC DNA]</scope>
    <source>
        <strain evidence="3">cv. AL8/78</strain>
    </source>
</reference>
<dbReference type="Gramene" id="AET5Gv20020700.1">
    <property type="protein sequence ID" value="AET5Gv20020700.1"/>
    <property type="gene ID" value="AET5Gv20020700"/>
</dbReference>
<reference evidence="2" key="5">
    <citation type="journal article" date="2021" name="G3 (Bethesda)">
        <title>Aegilops tauschii genome assembly Aet v5.0 features greater sequence contiguity and improved annotation.</title>
        <authorList>
            <person name="Wang L."/>
            <person name="Zhu T."/>
            <person name="Rodriguez J.C."/>
            <person name="Deal K.R."/>
            <person name="Dubcovsky J."/>
            <person name="McGuire P.E."/>
            <person name="Lux T."/>
            <person name="Spannagl M."/>
            <person name="Mayer K.F.X."/>
            <person name="Baldrich P."/>
            <person name="Meyers B.C."/>
            <person name="Huo N."/>
            <person name="Gu Y.Q."/>
            <person name="Zhou H."/>
            <person name="Devos K.M."/>
            <person name="Bennetzen J.L."/>
            <person name="Unver T."/>
            <person name="Budak H."/>
            <person name="Gulick P.J."/>
            <person name="Galiba G."/>
            <person name="Kalapos B."/>
            <person name="Nelson D.R."/>
            <person name="Li P."/>
            <person name="You F.M."/>
            <person name="Luo M.C."/>
            <person name="Dvorak J."/>
        </authorList>
    </citation>
    <scope>NUCLEOTIDE SEQUENCE [LARGE SCALE GENOMIC DNA]</scope>
    <source>
        <strain evidence="2">cv. AL8/78</strain>
    </source>
</reference>
<evidence type="ECO:0000256" key="1">
    <source>
        <dbReference type="SAM" id="MobiDB-lite"/>
    </source>
</evidence>
<sequence>QVTRSPYQLLFLGEASDESNEEDIAETNEETTYSLHTATGSQRPIDDGVSNPSSPPPTRMADTIPQSRAAALTPETPRHLHPSPAAHNTMPSTNIAATMVAPISDDDADNMSIICIGDDDKLTVSATARPARPTPCTPLGLLMVSPLATSLVGDGAEGVLPRPGYTLTNATYNADDEGPQLDSSSGSWASLQRARKGKGKQSDTDLVDPVDVPIISKKMRSLLELQELDVEAGSTGTAVSASSPAVLSLGLNAAVSASVKPRCYRRSPEREQEDDAACGERPPEQTKDPEKRNNSGTEEEGDRFSFRFLLDAFLAVVACFCSPQSRH</sequence>
<proteinExistence type="predicted"/>
<reference evidence="2" key="3">
    <citation type="journal article" date="2017" name="Nature">
        <title>Genome sequence of the progenitor of the wheat D genome Aegilops tauschii.</title>
        <authorList>
            <person name="Luo M.C."/>
            <person name="Gu Y.Q."/>
            <person name="Puiu D."/>
            <person name="Wang H."/>
            <person name="Twardziok S.O."/>
            <person name="Deal K.R."/>
            <person name="Huo N."/>
            <person name="Zhu T."/>
            <person name="Wang L."/>
            <person name="Wang Y."/>
            <person name="McGuire P.E."/>
            <person name="Liu S."/>
            <person name="Long H."/>
            <person name="Ramasamy R.K."/>
            <person name="Rodriguez J.C."/>
            <person name="Van S.L."/>
            <person name="Yuan L."/>
            <person name="Wang Z."/>
            <person name="Xia Z."/>
            <person name="Xiao L."/>
            <person name="Anderson O.D."/>
            <person name="Ouyang S."/>
            <person name="Liang Y."/>
            <person name="Zimin A.V."/>
            <person name="Pertea G."/>
            <person name="Qi P."/>
            <person name="Bennetzen J.L."/>
            <person name="Dai X."/>
            <person name="Dawson M.W."/>
            <person name="Muller H.G."/>
            <person name="Kugler K."/>
            <person name="Rivarola-Duarte L."/>
            <person name="Spannagl M."/>
            <person name="Mayer K.F.X."/>
            <person name="Lu F.H."/>
            <person name="Bevan M.W."/>
            <person name="Leroy P."/>
            <person name="Li P."/>
            <person name="You F.M."/>
            <person name="Sun Q."/>
            <person name="Liu Z."/>
            <person name="Lyons E."/>
            <person name="Wicker T."/>
            <person name="Salzberg S.L."/>
            <person name="Devos K.M."/>
            <person name="Dvorak J."/>
        </authorList>
    </citation>
    <scope>NUCLEOTIDE SEQUENCE [LARGE SCALE GENOMIC DNA]</scope>
    <source>
        <strain evidence="2">cv. AL8/78</strain>
    </source>
</reference>
<keyword evidence="3" id="KW-1185">Reference proteome</keyword>
<feature type="compositionally biased region" description="Polar residues" evidence="1">
    <location>
        <begin position="30"/>
        <end position="42"/>
    </location>
</feature>
<reference evidence="2" key="4">
    <citation type="submission" date="2019-03" db="UniProtKB">
        <authorList>
            <consortium name="EnsemblPlants"/>
        </authorList>
    </citation>
    <scope>IDENTIFICATION</scope>
</reference>
<reference evidence="3" key="2">
    <citation type="journal article" date="2017" name="Nat. Plants">
        <title>The Aegilops tauschii genome reveals multiple impacts of transposons.</title>
        <authorList>
            <person name="Zhao G."/>
            <person name="Zou C."/>
            <person name="Li K."/>
            <person name="Wang K."/>
            <person name="Li T."/>
            <person name="Gao L."/>
            <person name="Zhang X."/>
            <person name="Wang H."/>
            <person name="Yang Z."/>
            <person name="Liu X."/>
            <person name="Jiang W."/>
            <person name="Mao L."/>
            <person name="Kong X."/>
            <person name="Jiao Y."/>
            <person name="Jia J."/>
        </authorList>
    </citation>
    <scope>NUCLEOTIDE SEQUENCE [LARGE SCALE GENOMIC DNA]</scope>
    <source>
        <strain evidence="3">cv. AL8/78</strain>
    </source>
</reference>
<feature type="compositionally biased region" description="Acidic residues" evidence="1">
    <location>
        <begin position="15"/>
        <end position="29"/>
    </location>
</feature>
<feature type="compositionally biased region" description="Polar residues" evidence="1">
    <location>
        <begin position="181"/>
        <end position="190"/>
    </location>
</feature>
<name>A0A453JFS2_AEGTS</name>
<dbReference type="AlphaFoldDB" id="A0A453JFS2"/>
<organism evidence="2 3">
    <name type="scientific">Aegilops tauschii subsp. strangulata</name>
    <name type="common">Goatgrass</name>
    <dbReference type="NCBI Taxonomy" id="200361"/>
    <lineage>
        <taxon>Eukaryota</taxon>
        <taxon>Viridiplantae</taxon>
        <taxon>Streptophyta</taxon>
        <taxon>Embryophyta</taxon>
        <taxon>Tracheophyta</taxon>
        <taxon>Spermatophyta</taxon>
        <taxon>Magnoliopsida</taxon>
        <taxon>Liliopsida</taxon>
        <taxon>Poales</taxon>
        <taxon>Poaceae</taxon>
        <taxon>BOP clade</taxon>
        <taxon>Pooideae</taxon>
        <taxon>Triticodae</taxon>
        <taxon>Triticeae</taxon>
        <taxon>Triticinae</taxon>
        <taxon>Aegilops</taxon>
    </lineage>
</organism>
<accession>A0A453JFS2</accession>
<dbReference type="Proteomes" id="UP000015105">
    <property type="component" value="Chromosome 5D"/>
</dbReference>
<evidence type="ECO:0000313" key="2">
    <source>
        <dbReference type="EnsemblPlants" id="AET5Gv20020700.1"/>
    </source>
</evidence>
<feature type="compositionally biased region" description="Basic and acidic residues" evidence="1">
    <location>
        <begin position="281"/>
        <end position="293"/>
    </location>
</feature>
<evidence type="ECO:0000313" key="3">
    <source>
        <dbReference type="Proteomes" id="UP000015105"/>
    </source>
</evidence>
<feature type="region of interest" description="Disordered" evidence="1">
    <location>
        <begin position="1"/>
        <end position="66"/>
    </location>
</feature>